<feature type="region of interest" description="Disordered" evidence="2">
    <location>
        <begin position="63"/>
        <end position="83"/>
    </location>
</feature>
<accession>A0A2V3U430</accession>
<feature type="domain" description="4-oxalocrotonate tautomerase-like" evidence="3">
    <location>
        <begin position="2"/>
        <end position="58"/>
    </location>
</feature>
<dbReference type="Proteomes" id="UP000248021">
    <property type="component" value="Unassembled WGS sequence"/>
</dbReference>
<dbReference type="SUPFAM" id="SSF55331">
    <property type="entry name" value="Tautomerase/MIF"/>
    <property type="match status" value="1"/>
</dbReference>
<protein>
    <submittedName>
        <fullName evidence="4">4-oxalocrotonate tautomerase</fullName>
    </submittedName>
</protein>
<evidence type="ECO:0000256" key="2">
    <source>
        <dbReference type="SAM" id="MobiDB-lite"/>
    </source>
</evidence>
<proteinExistence type="predicted"/>
<dbReference type="RefSeq" id="WP_110376019.1">
    <property type="nucleotide sequence ID" value="NZ_JAHBRY010000001.1"/>
</dbReference>
<evidence type="ECO:0000313" key="5">
    <source>
        <dbReference type="Proteomes" id="UP000248021"/>
    </source>
</evidence>
<keyword evidence="1" id="KW-0413">Isomerase</keyword>
<organism evidence="4 5">
    <name type="scientific">Chelatococcus asaccharovorans</name>
    <dbReference type="NCBI Taxonomy" id="28210"/>
    <lineage>
        <taxon>Bacteria</taxon>
        <taxon>Pseudomonadati</taxon>
        <taxon>Pseudomonadota</taxon>
        <taxon>Alphaproteobacteria</taxon>
        <taxon>Hyphomicrobiales</taxon>
        <taxon>Chelatococcaceae</taxon>
        <taxon>Chelatococcus</taxon>
    </lineage>
</organism>
<dbReference type="GO" id="GO:0016853">
    <property type="term" value="F:isomerase activity"/>
    <property type="evidence" value="ECO:0007669"/>
    <property type="project" value="UniProtKB-KW"/>
</dbReference>
<dbReference type="OrthoDB" id="7867220at2"/>
<dbReference type="EMBL" id="QJJK01000007">
    <property type="protein sequence ID" value="PXW57339.1"/>
    <property type="molecule type" value="Genomic_DNA"/>
</dbReference>
<name>A0A2V3U430_9HYPH</name>
<dbReference type="Pfam" id="PF01361">
    <property type="entry name" value="Tautomerase"/>
    <property type="match status" value="1"/>
</dbReference>
<sequence>MPVITIRIGKGRPIETKRAAAQAITDAVVSTLGVRREWVTILFDEYDRENWATGGELHVDKFGPGFGAAGTETGASGRGSHEQ</sequence>
<dbReference type="AlphaFoldDB" id="A0A2V3U430"/>
<dbReference type="Gene3D" id="3.30.429.10">
    <property type="entry name" value="Macrophage Migration Inhibitory Factor"/>
    <property type="match status" value="1"/>
</dbReference>
<gene>
    <name evidence="4" type="ORF">C7450_107380</name>
</gene>
<evidence type="ECO:0000259" key="3">
    <source>
        <dbReference type="Pfam" id="PF01361"/>
    </source>
</evidence>
<keyword evidence="5" id="KW-1185">Reference proteome</keyword>
<dbReference type="InterPro" id="IPR004370">
    <property type="entry name" value="4-OT-like_dom"/>
</dbReference>
<evidence type="ECO:0000256" key="1">
    <source>
        <dbReference type="ARBA" id="ARBA00023235"/>
    </source>
</evidence>
<evidence type="ECO:0000313" key="4">
    <source>
        <dbReference type="EMBL" id="PXW57339.1"/>
    </source>
</evidence>
<dbReference type="InterPro" id="IPR014347">
    <property type="entry name" value="Tautomerase/MIF_sf"/>
</dbReference>
<comment type="caution">
    <text evidence="4">The sequence shown here is derived from an EMBL/GenBank/DDBJ whole genome shotgun (WGS) entry which is preliminary data.</text>
</comment>
<reference evidence="4 5" key="1">
    <citation type="submission" date="2018-05" db="EMBL/GenBank/DDBJ databases">
        <title>Genomic Encyclopedia of Type Strains, Phase IV (KMG-IV): sequencing the most valuable type-strain genomes for metagenomic binning, comparative biology and taxonomic classification.</title>
        <authorList>
            <person name="Goeker M."/>
        </authorList>
    </citation>
    <scope>NUCLEOTIDE SEQUENCE [LARGE SCALE GENOMIC DNA]</scope>
    <source>
        <strain evidence="4 5">DSM 6462</strain>
    </source>
</reference>